<dbReference type="InterPro" id="IPR002818">
    <property type="entry name" value="DJ-1/PfpI"/>
</dbReference>
<evidence type="ECO:0000313" key="3">
    <source>
        <dbReference type="EMBL" id="VTS02787.1"/>
    </source>
</evidence>
<name>A0A6P2DLW5_9BACT</name>
<dbReference type="GO" id="GO:0006508">
    <property type="term" value="P:proteolysis"/>
    <property type="evidence" value="ECO:0007669"/>
    <property type="project" value="UniProtKB-KW"/>
</dbReference>
<dbReference type="EMBL" id="LR593886">
    <property type="protein sequence ID" value="VTS02787.1"/>
    <property type="molecule type" value="Genomic_DNA"/>
</dbReference>
<protein>
    <recommendedName>
        <fullName evidence="2">DJ-1/PfpI domain-containing protein</fullName>
    </recommendedName>
</protein>
<dbReference type="GO" id="GO:0008233">
    <property type="term" value="F:peptidase activity"/>
    <property type="evidence" value="ECO:0007669"/>
    <property type="project" value="UniProtKB-KW"/>
</dbReference>
<dbReference type="InterPro" id="IPR006286">
    <property type="entry name" value="C56_PfpI-like"/>
</dbReference>
<reference evidence="3 4" key="1">
    <citation type="submission" date="2019-05" db="EMBL/GenBank/DDBJ databases">
        <authorList>
            <consortium name="Science for Life Laboratories"/>
        </authorList>
    </citation>
    <scope>NUCLEOTIDE SEQUENCE [LARGE SCALE GENOMIC DNA]</scope>
    <source>
        <strain evidence="3">Soil9</strain>
    </source>
</reference>
<evidence type="ECO:0000256" key="1">
    <source>
        <dbReference type="ARBA" id="ARBA00008542"/>
    </source>
</evidence>
<dbReference type="CDD" id="cd03134">
    <property type="entry name" value="GATase1_PfpI_like"/>
    <property type="match status" value="1"/>
</dbReference>
<dbReference type="PANTHER" id="PTHR42733">
    <property type="entry name" value="DJ-1 PROTEIN"/>
    <property type="match status" value="1"/>
</dbReference>
<keyword evidence="3" id="KW-0378">Hydrolase</keyword>
<keyword evidence="3" id="KW-0645">Protease</keyword>
<dbReference type="KEGG" id="gms:SOIL9_74000"/>
<gene>
    <name evidence="3" type="ORF">SOIL9_74000</name>
</gene>
<dbReference type="NCBIfam" id="TIGR01382">
    <property type="entry name" value="PfpI"/>
    <property type="match status" value="1"/>
</dbReference>
<dbReference type="Proteomes" id="UP000464178">
    <property type="component" value="Chromosome"/>
</dbReference>
<evidence type="ECO:0000259" key="2">
    <source>
        <dbReference type="Pfam" id="PF01965"/>
    </source>
</evidence>
<dbReference type="InterPro" id="IPR029062">
    <property type="entry name" value="Class_I_gatase-like"/>
</dbReference>
<dbReference type="AlphaFoldDB" id="A0A6P2DLW5"/>
<feature type="domain" description="DJ-1/PfpI" evidence="2">
    <location>
        <begin position="1"/>
        <end position="163"/>
    </location>
</feature>
<accession>A0A6P2DLW5</accession>
<dbReference type="SUPFAM" id="SSF52317">
    <property type="entry name" value="Class I glutamine amidotransferase-like"/>
    <property type="match status" value="1"/>
</dbReference>
<keyword evidence="4" id="KW-1185">Reference proteome</keyword>
<organism evidence="3 4">
    <name type="scientific">Gemmata massiliana</name>
    <dbReference type="NCBI Taxonomy" id="1210884"/>
    <lineage>
        <taxon>Bacteria</taxon>
        <taxon>Pseudomonadati</taxon>
        <taxon>Planctomycetota</taxon>
        <taxon>Planctomycetia</taxon>
        <taxon>Gemmatales</taxon>
        <taxon>Gemmataceae</taxon>
        <taxon>Gemmata</taxon>
    </lineage>
</organism>
<proteinExistence type="inferred from homology"/>
<evidence type="ECO:0000313" key="4">
    <source>
        <dbReference type="Proteomes" id="UP000464178"/>
    </source>
</evidence>
<dbReference type="Pfam" id="PF01965">
    <property type="entry name" value="DJ-1_PfpI"/>
    <property type="match status" value="1"/>
</dbReference>
<dbReference type="Gene3D" id="3.40.50.880">
    <property type="match status" value="1"/>
</dbReference>
<sequence length="175" mass="18964">MKTLILVDDGFEDLTLFLPWYRLREAGVGVRLACPLMHAVTGAHGYAVEPDFAIHEVNPAEYDLLLIPHGSAVERLRQREEAVDVTRTFIEDGKLVAAIGHGAQLLISAGTLDGRRVTCSPGIRDDVRAAGALYRDDAVVTDGNLLTCRGADDLPAFSQAMMKLLAAPQRIKVEG</sequence>
<dbReference type="RefSeq" id="WP_162672840.1">
    <property type="nucleotide sequence ID" value="NZ_LR593886.1"/>
</dbReference>
<dbReference type="PROSITE" id="PS51276">
    <property type="entry name" value="PEPTIDASE_C56_PFPI"/>
    <property type="match status" value="1"/>
</dbReference>
<comment type="similarity">
    <text evidence="1">Belongs to the peptidase C56 family.</text>
</comment>
<dbReference type="PANTHER" id="PTHR42733:SF2">
    <property type="entry name" value="DJ-1_THIJ_PFPI FAMILY PROTEIN"/>
    <property type="match status" value="1"/>
</dbReference>